<evidence type="ECO:0000313" key="4">
    <source>
        <dbReference type="EMBL" id="CEJ83002.1"/>
    </source>
</evidence>
<dbReference type="InterPro" id="IPR052158">
    <property type="entry name" value="INH-QAR"/>
</dbReference>
<evidence type="ECO:0000259" key="3">
    <source>
        <dbReference type="Pfam" id="PF01965"/>
    </source>
</evidence>
<accession>A0A0A1T9N6</accession>
<feature type="region of interest" description="Disordered" evidence="1">
    <location>
        <begin position="280"/>
        <end position="327"/>
    </location>
</feature>
<dbReference type="HOGENOM" id="CLU_000445_44_8_1"/>
<organism evidence="4 5">
    <name type="scientific">[Torrubiella] hemipterigena</name>
    <dbReference type="NCBI Taxonomy" id="1531966"/>
    <lineage>
        <taxon>Eukaryota</taxon>
        <taxon>Fungi</taxon>
        <taxon>Dikarya</taxon>
        <taxon>Ascomycota</taxon>
        <taxon>Pezizomycotina</taxon>
        <taxon>Sordariomycetes</taxon>
        <taxon>Hypocreomycetidae</taxon>
        <taxon>Hypocreales</taxon>
        <taxon>Clavicipitaceae</taxon>
        <taxon>Clavicipitaceae incertae sedis</taxon>
        <taxon>'Torrubiella' clade</taxon>
    </lineage>
</organism>
<dbReference type="Proteomes" id="UP000039046">
    <property type="component" value="Unassembled WGS sequence"/>
</dbReference>
<feature type="chain" id="PRO_5001979054" description="DJ-1/PfpI domain-containing protein" evidence="2">
    <location>
        <begin position="19"/>
        <end position="327"/>
    </location>
</feature>
<evidence type="ECO:0000256" key="2">
    <source>
        <dbReference type="SAM" id="SignalP"/>
    </source>
</evidence>
<dbReference type="InterPro" id="IPR029062">
    <property type="entry name" value="Class_I_gatase-like"/>
</dbReference>
<feature type="domain" description="DJ-1/PfpI" evidence="3">
    <location>
        <begin position="88"/>
        <end position="253"/>
    </location>
</feature>
<evidence type="ECO:0000313" key="5">
    <source>
        <dbReference type="Proteomes" id="UP000039046"/>
    </source>
</evidence>
<reference evidence="4 5" key="1">
    <citation type="journal article" date="2015" name="Genome Announc.">
        <title>Draft Genome Sequence and Gene Annotation of the Entomopathogenic Fungus Verticillium hemipterigenum.</title>
        <authorList>
            <person name="Horn F."/>
            <person name="Habel A."/>
            <person name="Scharf D.H."/>
            <person name="Dworschak J."/>
            <person name="Brakhage A.A."/>
            <person name="Guthke R."/>
            <person name="Hertweck C."/>
            <person name="Linde J."/>
        </authorList>
    </citation>
    <scope>NUCLEOTIDE SEQUENCE [LARGE SCALE GENOMIC DNA]</scope>
</reference>
<gene>
    <name evidence="4" type="ORF">VHEMI03038</name>
</gene>
<feature type="region of interest" description="Disordered" evidence="1">
    <location>
        <begin position="30"/>
        <end position="77"/>
    </location>
</feature>
<name>A0A0A1T9N6_9HYPO</name>
<dbReference type="Pfam" id="PF01965">
    <property type="entry name" value="DJ-1_PfpI"/>
    <property type="match status" value="1"/>
</dbReference>
<dbReference type="InterPro" id="IPR002818">
    <property type="entry name" value="DJ-1/PfpI"/>
</dbReference>
<proteinExistence type="predicted"/>
<dbReference type="OrthoDB" id="7700931at2759"/>
<feature type="compositionally biased region" description="Basic and acidic residues" evidence="1">
    <location>
        <begin position="280"/>
        <end position="295"/>
    </location>
</feature>
<dbReference type="SUPFAM" id="SSF52317">
    <property type="entry name" value="Class I glutamine amidotransferase-like"/>
    <property type="match status" value="1"/>
</dbReference>
<feature type="compositionally biased region" description="Acidic residues" evidence="1">
    <location>
        <begin position="314"/>
        <end position="327"/>
    </location>
</feature>
<protein>
    <recommendedName>
        <fullName evidence="3">DJ-1/PfpI domain-containing protein</fullName>
    </recommendedName>
</protein>
<dbReference type="AlphaFoldDB" id="A0A0A1T9N6"/>
<sequence>MLVKSSVLLSLLTASASGLAIRADNSTLVTPPVSSTIPEATEPASSSIPESSSTPAASSSAAPPAATTPAIAPPAATPPAVKPTKFGIVLFDGFQVLDAYGPLDTLATLQKHANITVDILTTGNKTVSSVVPGKGPVGASFVATHAIEAPRPDLEVLLVPGGLGTRDTAASQHVVDFVKLQYPKLKYLLTVCTGSALAARAGVLDGRNATTNKQSFDEVVPLGPKTNWINEARWVVDGNIYTSSGISAGMDMVYGFITDIWGQAVADDLAEIQEYVRNTDRHNDPFADKDGKEPIVPESGNNNTDYEQPSYEEPSYEEPEQDYDYDN</sequence>
<feature type="compositionally biased region" description="Low complexity" evidence="1">
    <location>
        <begin position="38"/>
        <end position="70"/>
    </location>
</feature>
<feature type="signal peptide" evidence="2">
    <location>
        <begin position="1"/>
        <end position="18"/>
    </location>
</feature>
<dbReference type="Gene3D" id="3.40.50.880">
    <property type="match status" value="1"/>
</dbReference>
<dbReference type="CDD" id="cd03139">
    <property type="entry name" value="GATase1_PfpI_2"/>
    <property type="match status" value="1"/>
</dbReference>
<evidence type="ECO:0000256" key="1">
    <source>
        <dbReference type="SAM" id="MobiDB-lite"/>
    </source>
</evidence>
<dbReference type="PANTHER" id="PTHR43130:SF15">
    <property type="entry name" value="THIJ_PFPI FAMILY PROTEIN (AFU_ORTHOLOGUE AFUA_5G14240)"/>
    <property type="match status" value="1"/>
</dbReference>
<keyword evidence="5" id="KW-1185">Reference proteome</keyword>
<dbReference type="STRING" id="1531966.A0A0A1T9N6"/>
<keyword evidence="2" id="KW-0732">Signal</keyword>
<dbReference type="EMBL" id="CDHN01000001">
    <property type="protein sequence ID" value="CEJ83002.1"/>
    <property type="molecule type" value="Genomic_DNA"/>
</dbReference>
<dbReference type="PANTHER" id="PTHR43130">
    <property type="entry name" value="ARAC-FAMILY TRANSCRIPTIONAL REGULATOR"/>
    <property type="match status" value="1"/>
</dbReference>